<comment type="cofactor">
    <cofactor evidence="1">
        <name>Zn(2+)</name>
        <dbReference type="ChEBI" id="CHEBI:29105"/>
    </cofactor>
    <text evidence="1">Bind 1 Zn(2+) per subunit.</text>
</comment>
<gene>
    <name evidence="1 3" type="primary">rbpA</name>
    <name evidence="3" type="ORF">GCM10011519_03750</name>
</gene>
<comment type="subunit">
    <text evidence="1">Forms a complex with the RNAP catalytic core and with free principal sigma factors.</text>
</comment>
<dbReference type="Gene3D" id="2.20.28.270">
    <property type="entry name" value="RNA polymerase-binding protein A"/>
    <property type="match status" value="1"/>
</dbReference>
<evidence type="ECO:0000256" key="2">
    <source>
        <dbReference type="SAM" id="MobiDB-lite"/>
    </source>
</evidence>
<comment type="similarity">
    <text evidence="1">Belongs to the RNA polymerase-binding protein RbpA family.</text>
</comment>
<feature type="region of interest" description="Disordered" evidence="2">
    <location>
        <begin position="1"/>
        <end position="31"/>
    </location>
</feature>
<name>A0A917BAK2_9ACTN</name>
<keyword evidence="1" id="KW-0804">Transcription</keyword>
<reference evidence="3" key="2">
    <citation type="submission" date="2020-09" db="EMBL/GenBank/DDBJ databases">
        <authorList>
            <person name="Sun Q."/>
            <person name="Zhou Y."/>
        </authorList>
    </citation>
    <scope>NUCLEOTIDE SEQUENCE</scope>
    <source>
        <strain evidence="3">CGMCC 1.16067</strain>
    </source>
</reference>
<dbReference type="AlphaFoldDB" id="A0A917BAK2"/>
<dbReference type="Proteomes" id="UP000649179">
    <property type="component" value="Unassembled WGS sequence"/>
</dbReference>
<dbReference type="EMBL" id="BMKQ01000001">
    <property type="protein sequence ID" value="GGF33559.1"/>
    <property type="molecule type" value="Genomic_DNA"/>
</dbReference>
<comment type="function">
    <text evidence="1">Binds to RNA polymerase (RNAP), stimulating transcription from principal, but not alternative sigma factor promoters.</text>
</comment>
<dbReference type="GO" id="GO:0045893">
    <property type="term" value="P:positive regulation of DNA-templated transcription"/>
    <property type="evidence" value="ECO:0007669"/>
    <property type="project" value="UniProtKB-UniRule"/>
</dbReference>
<comment type="caution">
    <text evidence="3">The sequence shown here is derived from an EMBL/GenBank/DDBJ whole genome shotgun (WGS) entry which is preliminary data.</text>
</comment>
<sequence length="122" mass="13210">MVAGVGGGNAIRGSRVGAGPMGEAERGQTAPRQDVTYYCSNEHRTLIAFSVEAQAPDAWDCPRCGLPASLDSENPPPAPRIEPYKTHLAYVKERRSDAEAESILDEAVKLLRARRKSGDIIF</sequence>
<dbReference type="GO" id="GO:0008270">
    <property type="term" value="F:zinc ion binding"/>
    <property type="evidence" value="ECO:0007669"/>
    <property type="project" value="UniProtKB-UniRule"/>
</dbReference>
<evidence type="ECO:0000256" key="1">
    <source>
        <dbReference type="HAMAP-Rule" id="MF_01483"/>
    </source>
</evidence>
<evidence type="ECO:0000313" key="4">
    <source>
        <dbReference type="Proteomes" id="UP000649179"/>
    </source>
</evidence>
<keyword evidence="4" id="KW-1185">Reference proteome</keyword>
<reference evidence="3" key="1">
    <citation type="journal article" date="2014" name="Int. J. Syst. Evol. Microbiol.">
        <title>Complete genome sequence of Corynebacterium casei LMG S-19264T (=DSM 44701T), isolated from a smear-ripened cheese.</title>
        <authorList>
            <consortium name="US DOE Joint Genome Institute (JGI-PGF)"/>
            <person name="Walter F."/>
            <person name="Albersmeier A."/>
            <person name="Kalinowski J."/>
            <person name="Ruckert C."/>
        </authorList>
    </citation>
    <scope>NUCLEOTIDE SEQUENCE</scope>
    <source>
        <strain evidence="3">CGMCC 1.16067</strain>
    </source>
</reference>
<dbReference type="InterPro" id="IPR038638">
    <property type="entry name" value="RbpA_sf"/>
</dbReference>
<evidence type="ECO:0000313" key="3">
    <source>
        <dbReference type="EMBL" id="GGF33559.1"/>
    </source>
</evidence>
<dbReference type="InterPro" id="IPR025182">
    <property type="entry name" value="RNApol-bd_RbpA"/>
</dbReference>
<feature type="binding site" evidence="1">
    <location>
        <position position="64"/>
    </location>
    <ligand>
        <name>Zn(2+)</name>
        <dbReference type="ChEBI" id="CHEBI:29105"/>
    </ligand>
</feature>
<organism evidence="3 4">
    <name type="scientific">Marmoricola endophyticus</name>
    <dbReference type="NCBI Taxonomy" id="2040280"/>
    <lineage>
        <taxon>Bacteria</taxon>
        <taxon>Bacillati</taxon>
        <taxon>Actinomycetota</taxon>
        <taxon>Actinomycetes</taxon>
        <taxon>Propionibacteriales</taxon>
        <taxon>Nocardioidaceae</taxon>
        <taxon>Marmoricola</taxon>
    </lineage>
</organism>
<feature type="binding site" evidence="1">
    <location>
        <position position="43"/>
    </location>
    <ligand>
        <name>Zn(2+)</name>
        <dbReference type="ChEBI" id="CHEBI:29105"/>
    </ligand>
</feature>
<keyword evidence="1" id="KW-0862">Zinc</keyword>
<dbReference type="GO" id="GO:0001000">
    <property type="term" value="F:bacterial-type RNA polymerase core enzyme binding"/>
    <property type="evidence" value="ECO:0007669"/>
    <property type="project" value="UniProtKB-UniRule"/>
</dbReference>
<keyword evidence="1" id="KW-0479">Metal-binding</keyword>
<feature type="compositionally biased region" description="Gly residues" evidence="2">
    <location>
        <begin position="1"/>
        <end position="10"/>
    </location>
</feature>
<feature type="binding site" evidence="1">
    <location>
        <position position="39"/>
    </location>
    <ligand>
        <name>Zn(2+)</name>
        <dbReference type="ChEBI" id="CHEBI:29105"/>
    </ligand>
</feature>
<feature type="binding site" evidence="1">
    <location>
        <position position="61"/>
    </location>
    <ligand>
        <name>Zn(2+)</name>
        <dbReference type="ChEBI" id="CHEBI:29105"/>
    </ligand>
</feature>
<dbReference type="Pfam" id="PF13397">
    <property type="entry name" value="RbpA"/>
    <property type="match status" value="1"/>
</dbReference>
<accession>A0A917BAK2</accession>
<keyword evidence="1" id="KW-0805">Transcription regulation</keyword>
<dbReference type="HAMAP" id="MF_01483">
    <property type="entry name" value="RbpA"/>
    <property type="match status" value="1"/>
</dbReference>
<proteinExistence type="inferred from homology"/>
<protein>
    <recommendedName>
        <fullName evidence="1">RNA polymerase-binding protein RbpA</fullName>
    </recommendedName>
</protein>